<reference evidence="1 2" key="1">
    <citation type="submission" date="2024-09" db="EMBL/GenBank/DDBJ databases">
        <authorList>
            <person name="Sun Q."/>
            <person name="Mori K."/>
        </authorList>
    </citation>
    <scope>NUCLEOTIDE SEQUENCE [LARGE SCALE GENOMIC DNA]</scope>
    <source>
        <strain evidence="1 2">TBRC 3947</strain>
    </source>
</reference>
<proteinExistence type="predicted"/>
<keyword evidence="1" id="KW-0808">Transferase</keyword>
<sequence>MSEAGAVPTRSPARHDMLVELAGHVLAVSRPHPVRVALDGCSAAGKSTMGDELAEVLRERTARPVERAGIDYFKKAVALRTAYPPASPESYYLDSWDNAAIRDELLVPLGPGGSRRYRTAVMDLPATTPIDGPVRVATDDLILVADGCFLQRPELDPHWDLRIWLDVGFDVVLRRGVARDQAWMGSAAHTEARYRAKYIPGERRYVDEVRPDQRAQIVVDNRDFARPRLTRLPGTP</sequence>
<organism evidence="1 2">
    <name type="scientific">Phytohabitans kaempferiae</name>
    <dbReference type="NCBI Taxonomy" id="1620943"/>
    <lineage>
        <taxon>Bacteria</taxon>
        <taxon>Bacillati</taxon>
        <taxon>Actinomycetota</taxon>
        <taxon>Actinomycetes</taxon>
        <taxon>Micromonosporales</taxon>
        <taxon>Micromonosporaceae</taxon>
    </lineage>
</organism>
<dbReference type="Proteomes" id="UP001589867">
    <property type="component" value="Unassembled WGS sequence"/>
</dbReference>
<evidence type="ECO:0000313" key="2">
    <source>
        <dbReference type="Proteomes" id="UP001589867"/>
    </source>
</evidence>
<evidence type="ECO:0000313" key="1">
    <source>
        <dbReference type="EMBL" id="MFC0529144.1"/>
    </source>
</evidence>
<gene>
    <name evidence="1" type="ORF">ACFFIA_15915</name>
</gene>
<dbReference type="Gene3D" id="3.40.50.300">
    <property type="entry name" value="P-loop containing nucleotide triphosphate hydrolases"/>
    <property type="match status" value="1"/>
</dbReference>
<accession>A0ABV6M3N9</accession>
<comment type="caution">
    <text evidence="1">The sequence shown here is derived from an EMBL/GenBank/DDBJ whole genome shotgun (WGS) entry which is preliminary data.</text>
</comment>
<dbReference type="CDD" id="cd02019">
    <property type="entry name" value="NK"/>
    <property type="match status" value="1"/>
</dbReference>
<protein>
    <submittedName>
        <fullName evidence="1">Uridylate kinase</fullName>
    </submittedName>
</protein>
<dbReference type="GO" id="GO:0016301">
    <property type="term" value="F:kinase activity"/>
    <property type="evidence" value="ECO:0007669"/>
    <property type="project" value="UniProtKB-KW"/>
</dbReference>
<name>A0ABV6M3N9_9ACTN</name>
<keyword evidence="1" id="KW-0418">Kinase</keyword>
<keyword evidence="2" id="KW-1185">Reference proteome</keyword>
<dbReference type="SUPFAM" id="SSF52540">
    <property type="entry name" value="P-loop containing nucleoside triphosphate hydrolases"/>
    <property type="match status" value="1"/>
</dbReference>
<dbReference type="InterPro" id="IPR027417">
    <property type="entry name" value="P-loop_NTPase"/>
</dbReference>
<dbReference type="EMBL" id="JBHLUH010000025">
    <property type="protein sequence ID" value="MFC0529144.1"/>
    <property type="molecule type" value="Genomic_DNA"/>
</dbReference>